<evidence type="ECO:0000313" key="1">
    <source>
        <dbReference type="EMBL" id="SVA84053.1"/>
    </source>
</evidence>
<gene>
    <name evidence="1" type="ORF">METZ01_LOCUS136907</name>
</gene>
<dbReference type="EMBL" id="UINC01019885">
    <property type="protein sequence ID" value="SVA84053.1"/>
    <property type="molecule type" value="Genomic_DNA"/>
</dbReference>
<reference evidence="1" key="1">
    <citation type="submission" date="2018-05" db="EMBL/GenBank/DDBJ databases">
        <authorList>
            <person name="Lanie J.A."/>
            <person name="Ng W.-L."/>
            <person name="Kazmierczak K.M."/>
            <person name="Andrzejewski T.M."/>
            <person name="Davidsen T.M."/>
            <person name="Wayne K.J."/>
            <person name="Tettelin H."/>
            <person name="Glass J.I."/>
            <person name="Rusch D."/>
            <person name="Podicherti R."/>
            <person name="Tsui H.-C.T."/>
            <person name="Winkler M.E."/>
        </authorList>
    </citation>
    <scope>NUCLEOTIDE SEQUENCE</scope>
</reference>
<name>A0A381Z5H5_9ZZZZ</name>
<protein>
    <submittedName>
        <fullName evidence="1">Uncharacterized protein</fullName>
    </submittedName>
</protein>
<accession>A0A381Z5H5</accession>
<sequence length="23" mass="2736">MKYNYLFNILLLSSLLAIDKTYV</sequence>
<proteinExistence type="predicted"/>
<organism evidence="1">
    <name type="scientific">marine metagenome</name>
    <dbReference type="NCBI Taxonomy" id="408172"/>
    <lineage>
        <taxon>unclassified sequences</taxon>
        <taxon>metagenomes</taxon>
        <taxon>ecological metagenomes</taxon>
    </lineage>
</organism>
<feature type="non-terminal residue" evidence="1">
    <location>
        <position position="23"/>
    </location>
</feature>
<dbReference type="AlphaFoldDB" id="A0A381Z5H5"/>